<dbReference type="InterPro" id="IPR007267">
    <property type="entry name" value="GtrA_DPMS_TM"/>
</dbReference>
<feature type="transmembrane region" description="Helical" evidence="6">
    <location>
        <begin position="70"/>
        <end position="89"/>
    </location>
</feature>
<reference evidence="8 9" key="1">
    <citation type="journal article" date="2016" name="Nat. Commun.">
        <title>Thousands of microbial genomes shed light on interconnected biogeochemical processes in an aquifer system.</title>
        <authorList>
            <person name="Anantharaman K."/>
            <person name="Brown C.T."/>
            <person name="Hug L.A."/>
            <person name="Sharon I."/>
            <person name="Castelle C.J."/>
            <person name="Probst A.J."/>
            <person name="Thomas B.C."/>
            <person name="Singh A."/>
            <person name="Wilkins M.J."/>
            <person name="Karaoz U."/>
            <person name="Brodie E.L."/>
            <person name="Williams K.H."/>
            <person name="Hubbard S.S."/>
            <person name="Banfield J.F."/>
        </authorList>
    </citation>
    <scope>NUCLEOTIDE SEQUENCE [LARGE SCALE GENOMIC DNA]</scope>
</reference>
<evidence type="ECO:0000256" key="2">
    <source>
        <dbReference type="ARBA" id="ARBA00009399"/>
    </source>
</evidence>
<name>A0A1G2BVF7_9BACT</name>
<evidence type="ECO:0000259" key="7">
    <source>
        <dbReference type="Pfam" id="PF04138"/>
    </source>
</evidence>
<dbReference type="EMBL" id="MHKN01000005">
    <property type="protein sequence ID" value="OGY92936.1"/>
    <property type="molecule type" value="Genomic_DNA"/>
</dbReference>
<dbReference type="Proteomes" id="UP000177349">
    <property type="component" value="Unassembled WGS sequence"/>
</dbReference>
<feature type="transmembrane region" description="Helical" evidence="6">
    <location>
        <begin position="29"/>
        <end position="49"/>
    </location>
</feature>
<comment type="caution">
    <text evidence="8">The sequence shown here is derived from an EMBL/GenBank/DDBJ whole genome shotgun (WGS) entry which is preliminary data.</text>
</comment>
<sequence length="131" mass="14742">MVFRFLLAGIPGVFMYYVLLYTLTDLLGMWYMTSAIIASVVNVASNFLLQKFWTFGDRDTAGVHRQAGQYIALFASLFFGNLLILYLLVESAHLWYMAAQVVSTVVITSISYFVSRRIFAARSRTNNSVAG</sequence>
<comment type="subcellular location">
    <subcellularLocation>
        <location evidence="1">Membrane</location>
        <topology evidence="1">Multi-pass membrane protein</topology>
    </subcellularLocation>
</comment>
<dbReference type="GO" id="GO:0005886">
    <property type="term" value="C:plasma membrane"/>
    <property type="evidence" value="ECO:0007669"/>
    <property type="project" value="TreeGrafter"/>
</dbReference>
<accession>A0A1G2BVF7</accession>
<feature type="transmembrane region" description="Helical" evidence="6">
    <location>
        <begin position="95"/>
        <end position="114"/>
    </location>
</feature>
<evidence type="ECO:0000313" key="9">
    <source>
        <dbReference type="Proteomes" id="UP000177349"/>
    </source>
</evidence>
<organism evidence="8 9">
    <name type="scientific">Candidatus Komeilibacteria bacterium RIFCSPLOWO2_01_FULL_53_11</name>
    <dbReference type="NCBI Taxonomy" id="1798552"/>
    <lineage>
        <taxon>Bacteria</taxon>
        <taxon>Candidatus Komeiliibacteriota</taxon>
    </lineage>
</organism>
<evidence type="ECO:0000256" key="6">
    <source>
        <dbReference type="SAM" id="Phobius"/>
    </source>
</evidence>
<feature type="domain" description="GtrA/DPMS transmembrane" evidence="7">
    <location>
        <begin position="4"/>
        <end position="118"/>
    </location>
</feature>
<evidence type="ECO:0000256" key="5">
    <source>
        <dbReference type="ARBA" id="ARBA00023136"/>
    </source>
</evidence>
<keyword evidence="3 6" id="KW-0812">Transmembrane</keyword>
<evidence type="ECO:0000256" key="3">
    <source>
        <dbReference type="ARBA" id="ARBA00022692"/>
    </source>
</evidence>
<dbReference type="PANTHER" id="PTHR38459">
    <property type="entry name" value="PROPHAGE BACTOPRENOL-LINKED GLUCOSE TRANSLOCASE HOMOLOG"/>
    <property type="match status" value="1"/>
</dbReference>
<dbReference type="GO" id="GO:0000271">
    <property type="term" value="P:polysaccharide biosynthetic process"/>
    <property type="evidence" value="ECO:0007669"/>
    <property type="project" value="InterPro"/>
</dbReference>
<feature type="transmembrane region" description="Helical" evidence="6">
    <location>
        <begin position="5"/>
        <end position="23"/>
    </location>
</feature>
<dbReference type="Pfam" id="PF04138">
    <property type="entry name" value="GtrA_DPMS_TM"/>
    <property type="match status" value="1"/>
</dbReference>
<evidence type="ECO:0000313" key="8">
    <source>
        <dbReference type="EMBL" id="OGY92936.1"/>
    </source>
</evidence>
<protein>
    <recommendedName>
        <fullName evidence="7">GtrA/DPMS transmembrane domain-containing protein</fullName>
    </recommendedName>
</protein>
<keyword evidence="4 6" id="KW-1133">Transmembrane helix</keyword>
<gene>
    <name evidence="8" type="ORF">A3B31_03610</name>
</gene>
<evidence type="ECO:0000256" key="4">
    <source>
        <dbReference type="ARBA" id="ARBA00022989"/>
    </source>
</evidence>
<evidence type="ECO:0000256" key="1">
    <source>
        <dbReference type="ARBA" id="ARBA00004141"/>
    </source>
</evidence>
<comment type="similarity">
    <text evidence="2">Belongs to the GtrA family.</text>
</comment>
<keyword evidence="5 6" id="KW-0472">Membrane</keyword>
<proteinExistence type="inferred from homology"/>
<dbReference type="AlphaFoldDB" id="A0A1G2BVF7"/>
<dbReference type="PANTHER" id="PTHR38459:SF1">
    <property type="entry name" value="PROPHAGE BACTOPRENOL-LINKED GLUCOSE TRANSLOCASE HOMOLOG"/>
    <property type="match status" value="1"/>
</dbReference>
<dbReference type="InterPro" id="IPR051401">
    <property type="entry name" value="GtrA_CellWall_Glycosyl"/>
</dbReference>